<evidence type="ECO:0000256" key="5">
    <source>
        <dbReference type="ARBA" id="ARBA00030563"/>
    </source>
</evidence>
<dbReference type="GO" id="GO:0000049">
    <property type="term" value="F:tRNA binding"/>
    <property type="evidence" value="ECO:0007669"/>
    <property type="project" value="TreeGrafter"/>
</dbReference>
<dbReference type="InterPro" id="IPR044136">
    <property type="entry name" value="Lys-tRNA-ligase_II_N"/>
</dbReference>
<comment type="caution">
    <text evidence="7">The sequence shown here is derived from an EMBL/GenBank/DDBJ whole genome shotgun (WGS) entry which is preliminary data.</text>
</comment>
<evidence type="ECO:0000259" key="6">
    <source>
        <dbReference type="PROSITE" id="PS50862"/>
    </source>
</evidence>
<dbReference type="InterPro" id="IPR012340">
    <property type="entry name" value="NA-bd_OB-fold"/>
</dbReference>
<evidence type="ECO:0000313" key="7">
    <source>
        <dbReference type="EMBL" id="KAH3678010.1"/>
    </source>
</evidence>
<sequence length="541" mass="60468">MLVRYTRVARALARGLATKPEITAESDFAFRKSHIAGLPTADQDARFYPVYGDLVAGDGAVERVASFVSRFRPVFDARPELRVIGDAKFILNGKIASIRRAGKGSMFLDLVQDGHKVQVVANHKMMGLTNGEFADWHGQFKPGDYVSCTGHPGTTNTGELSLKASERLRLAAPALHPVPPAFRDPGKVYSNRVVDYLANGRSREVMMARARLVSTLRRFLEEHGFMEFATPILGSGNSGANATPFTTTSVHVKNNRDEPVQLSMRVAPELWLKKLVISGFDKVYEIGPVFRNEGVDATHNPEFTSCEFYATFTSLTQTMEFTEKLFQRLIDELSTLAICRDRCSWLQQSLSRNGGEFKKIDCLQQLPLETGRPLPDLSSEALVQYFQELGLPLPKVRSPQKLLDELISVYLEPLCRKEPTFLYNLPEVLSPLAKSATRNNFSVSNRFELYINGTEIINAYEEENNPFKQAAKFAQQLSARSQHNDTDAILPDSAYVEAMEWGLPPTTGWGMGIERAVMFFTACERIDQVLPFGKLPDVLKQ</sequence>
<keyword evidence="1" id="KW-0436">Ligase</keyword>
<keyword evidence="2" id="KW-0547">Nucleotide-binding</keyword>
<dbReference type="Pfam" id="PF01336">
    <property type="entry name" value="tRNA_anti-codon"/>
    <property type="match status" value="1"/>
</dbReference>
<dbReference type="InterPro" id="IPR004365">
    <property type="entry name" value="NA-bd_OB_tRNA"/>
</dbReference>
<proteinExistence type="predicted"/>
<dbReference type="GO" id="GO:0070154">
    <property type="term" value="P:mitochondrial lysyl-tRNA aminoacylation"/>
    <property type="evidence" value="ECO:0007669"/>
    <property type="project" value="TreeGrafter"/>
</dbReference>
<dbReference type="GO" id="GO:0004824">
    <property type="term" value="F:lysine-tRNA ligase activity"/>
    <property type="evidence" value="ECO:0007669"/>
    <property type="project" value="InterPro"/>
</dbReference>
<dbReference type="SUPFAM" id="SSF50249">
    <property type="entry name" value="Nucleic acid-binding proteins"/>
    <property type="match status" value="1"/>
</dbReference>
<evidence type="ECO:0000256" key="4">
    <source>
        <dbReference type="ARBA" id="ARBA00023146"/>
    </source>
</evidence>
<keyword evidence="8" id="KW-1185">Reference proteome</keyword>
<dbReference type="EMBL" id="JAEUBD010000095">
    <property type="protein sequence ID" value="KAH3678010.1"/>
    <property type="molecule type" value="Genomic_DNA"/>
</dbReference>
<evidence type="ECO:0000256" key="3">
    <source>
        <dbReference type="ARBA" id="ARBA00022840"/>
    </source>
</evidence>
<dbReference type="Proteomes" id="UP000788993">
    <property type="component" value="Unassembled WGS sequence"/>
</dbReference>
<keyword evidence="3" id="KW-0067">ATP-binding</keyword>
<dbReference type="InterPro" id="IPR045864">
    <property type="entry name" value="aa-tRNA-synth_II/BPL/LPL"/>
</dbReference>
<dbReference type="SUPFAM" id="SSF55681">
    <property type="entry name" value="Class II aaRS and biotin synthetases"/>
    <property type="match status" value="1"/>
</dbReference>
<dbReference type="PROSITE" id="PS50862">
    <property type="entry name" value="AA_TRNA_LIGASE_II"/>
    <property type="match status" value="1"/>
</dbReference>
<dbReference type="PANTHER" id="PTHR42918:SF5">
    <property type="entry name" value="LYSINE--TRNA LIGASE, MITOCHONDRIAL"/>
    <property type="match status" value="1"/>
</dbReference>
<gene>
    <name evidence="7" type="ORF">OGATHE_000665</name>
</gene>
<dbReference type="InterPro" id="IPR004364">
    <property type="entry name" value="Aa-tRNA-synt_II"/>
</dbReference>
<dbReference type="CDD" id="cd04322">
    <property type="entry name" value="LysRS_N"/>
    <property type="match status" value="1"/>
</dbReference>
<name>A0A9P8PUS2_9ASCO</name>
<dbReference type="Gene3D" id="3.30.930.10">
    <property type="entry name" value="Bira Bifunctional Protein, Domain 2"/>
    <property type="match status" value="1"/>
</dbReference>
<evidence type="ECO:0000313" key="8">
    <source>
        <dbReference type="Proteomes" id="UP000788993"/>
    </source>
</evidence>
<evidence type="ECO:0000256" key="2">
    <source>
        <dbReference type="ARBA" id="ARBA00022741"/>
    </source>
</evidence>
<dbReference type="GO" id="GO:0005524">
    <property type="term" value="F:ATP binding"/>
    <property type="evidence" value="ECO:0007669"/>
    <property type="project" value="UniProtKB-KW"/>
</dbReference>
<dbReference type="Pfam" id="PF00152">
    <property type="entry name" value="tRNA-synt_2"/>
    <property type="match status" value="1"/>
</dbReference>
<dbReference type="Gene3D" id="2.40.50.140">
    <property type="entry name" value="Nucleic acid-binding proteins"/>
    <property type="match status" value="1"/>
</dbReference>
<organism evidence="7 8">
    <name type="scientific">Ogataea polymorpha</name>
    <dbReference type="NCBI Taxonomy" id="460523"/>
    <lineage>
        <taxon>Eukaryota</taxon>
        <taxon>Fungi</taxon>
        <taxon>Dikarya</taxon>
        <taxon>Ascomycota</taxon>
        <taxon>Saccharomycotina</taxon>
        <taxon>Pichiomycetes</taxon>
        <taxon>Pichiales</taxon>
        <taxon>Pichiaceae</taxon>
        <taxon>Ogataea</taxon>
    </lineage>
</organism>
<reference evidence="7" key="2">
    <citation type="submission" date="2021-01" db="EMBL/GenBank/DDBJ databases">
        <authorList>
            <person name="Schikora-Tamarit M.A."/>
        </authorList>
    </citation>
    <scope>NUCLEOTIDE SEQUENCE</scope>
    <source>
        <strain evidence="7">NCAIM Y.01608</strain>
    </source>
</reference>
<feature type="domain" description="Aminoacyl-transfer RNA synthetases class-II family profile" evidence="6">
    <location>
        <begin position="209"/>
        <end position="531"/>
    </location>
</feature>
<dbReference type="PANTHER" id="PTHR42918">
    <property type="entry name" value="LYSYL-TRNA SYNTHETASE"/>
    <property type="match status" value="1"/>
</dbReference>
<dbReference type="GO" id="GO:0005739">
    <property type="term" value="C:mitochondrion"/>
    <property type="evidence" value="ECO:0007669"/>
    <property type="project" value="TreeGrafter"/>
</dbReference>
<reference evidence="7" key="1">
    <citation type="journal article" date="2021" name="Open Biol.">
        <title>Shared evolutionary footprints suggest mitochondrial oxidative damage underlies multiple complex I losses in fungi.</title>
        <authorList>
            <person name="Schikora-Tamarit M.A."/>
            <person name="Marcet-Houben M."/>
            <person name="Nosek J."/>
            <person name="Gabaldon T."/>
        </authorList>
    </citation>
    <scope>NUCLEOTIDE SEQUENCE</scope>
    <source>
        <strain evidence="7">NCAIM Y.01608</strain>
    </source>
</reference>
<dbReference type="PRINTS" id="PR00982">
    <property type="entry name" value="TRNASYNTHLYS"/>
</dbReference>
<evidence type="ECO:0000256" key="1">
    <source>
        <dbReference type="ARBA" id="ARBA00022598"/>
    </source>
</evidence>
<dbReference type="InterPro" id="IPR006195">
    <property type="entry name" value="aa-tRNA-synth_II"/>
</dbReference>
<accession>A0A9P8PUS2</accession>
<keyword evidence="4" id="KW-0030">Aminoacyl-tRNA synthetase</keyword>
<protein>
    <recommendedName>
        <fullName evidence="5">Lysyl-tRNA synthetase</fullName>
    </recommendedName>
</protein>
<dbReference type="InterPro" id="IPR018149">
    <property type="entry name" value="Lys-tRNA-synth_II_C"/>
</dbReference>
<dbReference type="AlphaFoldDB" id="A0A9P8PUS2"/>